<accession>A0A285V6X0</accession>
<evidence type="ECO:0000313" key="2">
    <source>
        <dbReference type="EMBL" id="SOC49799.1"/>
    </source>
</evidence>
<organism evidence="2 3">
    <name type="scientific">Blastococcus aggregatus</name>
    <dbReference type="NCBI Taxonomy" id="38502"/>
    <lineage>
        <taxon>Bacteria</taxon>
        <taxon>Bacillati</taxon>
        <taxon>Actinomycetota</taxon>
        <taxon>Actinomycetes</taxon>
        <taxon>Geodermatophilales</taxon>
        <taxon>Geodermatophilaceae</taxon>
        <taxon>Blastococcus</taxon>
    </lineage>
</organism>
<dbReference type="OrthoDB" id="3388334at2"/>
<feature type="transmembrane region" description="Helical" evidence="1">
    <location>
        <begin position="38"/>
        <end position="58"/>
    </location>
</feature>
<name>A0A285V6X0_9ACTN</name>
<proteinExistence type="predicted"/>
<keyword evidence="1" id="KW-0812">Transmembrane</keyword>
<sequence>MLFSASVAIAVLPLLLFFRSFAQYRSRCTSRWGCVVQESAVIAVMVVAMGLAALAAVWAEELSRVTLVGVVSAAGIAATVGGAVVATSVLRLADTSWPHAEVGMAHQGELVGAAWLGPMERLVTYACLCFSWPEGVAALLLLKSWGRQEDLKKPVAGPRFMIGTLASLLWAAAAAGVVWAART</sequence>
<keyword evidence="1" id="KW-0472">Membrane</keyword>
<dbReference type="EMBL" id="OBQI01000003">
    <property type="protein sequence ID" value="SOC49799.1"/>
    <property type="molecule type" value="Genomic_DNA"/>
</dbReference>
<dbReference type="RefSeq" id="WP_097195322.1">
    <property type="nucleotide sequence ID" value="NZ_OBQI01000003.1"/>
</dbReference>
<keyword evidence="1" id="KW-1133">Transmembrane helix</keyword>
<gene>
    <name evidence="2" type="ORF">SAMN05660748_2531</name>
</gene>
<evidence type="ECO:0000313" key="3">
    <source>
        <dbReference type="Proteomes" id="UP000219435"/>
    </source>
</evidence>
<dbReference type="Proteomes" id="UP000219435">
    <property type="component" value="Unassembled WGS sequence"/>
</dbReference>
<evidence type="ECO:0000256" key="1">
    <source>
        <dbReference type="SAM" id="Phobius"/>
    </source>
</evidence>
<protein>
    <submittedName>
        <fullName evidence="2">Uncharacterized protein</fullName>
    </submittedName>
</protein>
<keyword evidence="3" id="KW-1185">Reference proteome</keyword>
<reference evidence="3" key="1">
    <citation type="submission" date="2017-08" db="EMBL/GenBank/DDBJ databases">
        <authorList>
            <person name="Varghese N."/>
            <person name="Submissions S."/>
        </authorList>
    </citation>
    <scope>NUCLEOTIDE SEQUENCE [LARGE SCALE GENOMIC DNA]</scope>
    <source>
        <strain evidence="3">DSM 4725</strain>
    </source>
</reference>
<feature type="transmembrane region" description="Helical" evidence="1">
    <location>
        <begin position="65"/>
        <end position="90"/>
    </location>
</feature>
<feature type="transmembrane region" description="Helical" evidence="1">
    <location>
        <begin position="162"/>
        <end position="181"/>
    </location>
</feature>
<dbReference type="AlphaFoldDB" id="A0A285V6X0"/>